<keyword evidence="3 8" id="KW-0547">Nucleotide-binding</keyword>
<dbReference type="InterPro" id="IPR003135">
    <property type="entry name" value="ATP-grasp_carboxylate-amine"/>
</dbReference>
<accession>A0A0D1JPA0</accession>
<sequence>MSLEFLPGSTIGILGDDMMSQYVAQVAHNMGYNVAAYSTNPEAPVLSEADYRFVETAGDLTALQNFLALSSMVTYTSSWLPAKVIDALAESRLPQGTDLLQLTDDHALGRAFAESQSLNILPYETVSSLDEVAHAAADLGYPVVVKPIFKHKHHDDTVILRGDWDLGLVAPMIDGGTLIVETWLDDVQEFAMTAVRGVTGDIKIYPLRQTAVATDHMRRAWTIGDIADDLMTVMLGVTEQVGEALQYIGAYNVAFFYSSTGNLYIRDIAAGVQETAAVYTATTNVSVAEQHVRAITGQALSDILINQAAIYMPFTTEQVPALMRHWDIQANWQIYFYRFPDTTGKAGYVLACGPSVTLLFNQLHVAGVWQFAD</sequence>
<evidence type="ECO:0000256" key="6">
    <source>
        <dbReference type="ARBA" id="ARBA00023211"/>
    </source>
</evidence>
<keyword evidence="6" id="KW-0464">Manganese</keyword>
<comment type="caution">
    <text evidence="10">The sequence shown here is derived from an EMBL/GenBank/DDBJ whole genome shotgun (WGS) entry which is preliminary data.</text>
</comment>
<dbReference type="InterPro" id="IPR054350">
    <property type="entry name" value="PurT/PurK_preATP-grasp"/>
</dbReference>
<keyword evidence="4" id="KW-0658">Purine biosynthesis</keyword>
<dbReference type="GO" id="GO:0005829">
    <property type="term" value="C:cytosol"/>
    <property type="evidence" value="ECO:0007669"/>
    <property type="project" value="TreeGrafter"/>
</dbReference>
<dbReference type="GO" id="GO:0034028">
    <property type="term" value="F:5-(carboxyamino)imidazole ribonucleotide synthase activity"/>
    <property type="evidence" value="ECO:0007669"/>
    <property type="project" value="UniProtKB-EC"/>
</dbReference>
<evidence type="ECO:0000256" key="4">
    <source>
        <dbReference type="ARBA" id="ARBA00022755"/>
    </source>
</evidence>
<dbReference type="GO" id="GO:0046872">
    <property type="term" value="F:metal ion binding"/>
    <property type="evidence" value="ECO:0007669"/>
    <property type="project" value="InterPro"/>
</dbReference>
<dbReference type="InterPro" id="IPR011761">
    <property type="entry name" value="ATP-grasp"/>
</dbReference>
<comment type="cofactor">
    <cofactor evidence="2">
        <name>Mg(2+)</name>
        <dbReference type="ChEBI" id="CHEBI:18420"/>
    </cofactor>
</comment>
<dbReference type="PANTHER" id="PTHR11609">
    <property type="entry name" value="PURINE BIOSYNTHESIS PROTEIN 6/7, PUR6/7"/>
    <property type="match status" value="1"/>
</dbReference>
<dbReference type="EMBL" id="JWHT01000037">
    <property type="protein sequence ID" value="KIU23058.1"/>
    <property type="molecule type" value="Genomic_DNA"/>
</dbReference>
<evidence type="ECO:0000259" key="9">
    <source>
        <dbReference type="PROSITE" id="PS50975"/>
    </source>
</evidence>
<dbReference type="SUPFAM" id="SSF52440">
    <property type="entry name" value="PreATP-grasp domain"/>
    <property type="match status" value="1"/>
</dbReference>
<evidence type="ECO:0000256" key="8">
    <source>
        <dbReference type="PROSITE-ProRule" id="PRU00409"/>
    </source>
</evidence>
<evidence type="ECO:0000313" key="13">
    <source>
        <dbReference type="Proteomes" id="UP000320012"/>
    </source>
</evidence>
<keyword evidence="5 8" id="KW-0067">ATP-binding</keyword>
<dbReference type="Proteomes" id="UP000320012">
    <property type="component" value="Unassembled WGS sequence"/>
</dbReference>
<dbReference type="PROSITE" id="PS50975">
    <property type="entry name" value="ATP_GRASP"/>
    <property type="match status" value="1"/>
</dbReference>
<protein>
    <submittedName>
        <fullName evidence="11">ATP-grasp domain-containing protein</fullName>
    </submittedName>
    <submittedName>
        <fullName evidence="10">PurK_2 protein</fullName>
        <ecNumber evidence="10">6.3.4.18</ecNumber>
    </submittedName>
</protein>
<dbReference type="Gene3D" id="3.30.1490.20">
    <property type="entry name" value="ATP-grasp fold, A domain"/>
    <property type="match status" value="1"/>
</dbReference>
<dbReference type="PANTHER" id="PTHR11609:SF5">
    <property type="entry name" value="PHOSPHORIBOSYLAMINOIMIDAZOLE CARBOXYLASE"/>
    <property type="match status" value="1"/>
</dbReference>
<dbReference type="Gene3D" id="3.40.50.20">
    <property type="match status" value="1"/>
</dbReference>
<dbReference type="Pfam" id="PF22660">
    <property type="entry name" value="RS_preATP-grasp-like"/>
    <property type="match status" value="1"/>
</dbReference>
<reference evidence="11 13" key="2">
    <citation type="submission" date="2019-07" db="EMBL/GenBank/DDBJ databases">
        <title>Genome sequence of Weissella cibaria GK1.</title>
        <authorList>
            <person name="Choi H.-J."/>
        </authorList>
    </citation>
    <scope>NUCLEOTIDE SEQUENCE [LARGE SCALE GENOMIC DNA]</scope>
    <source>
        <strain evidence="11 13">GK1</strain>
    </source>
</reference>
<keyword evidence="10" id="KW-0436">Ligase</keyword>
<evidence type="ECO:0000313" key="11">
    <source>
        <dbReference type="EMBL" id="TVV27905.1"/>
    </source>
</evidence>
<comment type="cofactor">
    <cofactor evidence="1">
        <name>Mn(2+)</name>
        <dbReference type="ChEBI" id="CHEBI:29035"/>
    </cofactor>
</comment>
<dbReference type="GO" id="GO:0005524">
    <property type="term" value="F:ATP binding"/>
    <property type="evidence" value="ECO:0007669"/>
    <property type="project" value="UniProtKB-UniRule"/>
</dbReference>
<dbReference type="SUPFAM" id="SSF56059">
    <property type="entry name" value="Glutathione synthetase ATP-binding domain-like"/>
    <property type="match status" value="1"/>
</dbReference>
<evidence type="ECO:0000256" key="5">
    <source>
        <dbReference type="ARBA" id="ARBA00022840"/>
    </source>
</evidence>
<dbReference type="InterPro" id="IPR016185">
    <property type="entry name" value="PreATP-grasp_dom_sf"/>
</dbReference>
<evidence type="ECO:0000256" key="2">
    <source>
        <dbReference type="ARBA" id="ARBA00001946"/>
    </source>
</evidence>
<evidence type="ECO:0000256" key="1">
    <source>
        <dbReference type="ARBA" id="ARBA00001936"/>
    </source>
</evidence>
<reference evidence="10 12" key="1">
    <citation type="journal article" date="2015" name="Microbiology (Mosc.)">
        <title>Genomics of the Weissella cibaria species with an examination of its metabolic traits.</title>
        <authorList>
            <person name="Lynch K.M."/>
            <person name="Lucid A."/>
            <person name="Arendt E.K."/>
            <person name="Sleator R.D."/>
            <person name="Lucey B."/>
            <person name="Coffey A."/>
        </authorList>
    </citation>
    <scope>NUCLEOTIDE SEQUENCE [LARGE SCALE GENOMIC DNA]</scope>
    <source>
        <strain evidence="10 12">AB3b</strain>
    </source>
</reference>
<evidence type="ECO:0000313" key="12">
    <source>
        <dbReference type="Proteomes" id="UP000032289"/>
    </source>
</evidence>
<dbReference type="GO" id="GO:0006164">
    <property type="term" value="P:purine nucleotide biosynthetic process"/>
    <property type="evidence" value="ECO:0007669"/>
    <property type="project" value="UniProtKB-KW"/>
</dbReference>
<name>A0A0D1JPA0_9LACO</name>
<proteinExistence type="predicted"/>
<dbReference type="EC" id="6.3.4.18" evidence="10"/>
<dbReference type="Proteomes" id="UP000032289">
    <property type="component" value="Unassembled WGS sequence"/>
</dbReference>
<dbReference type="InterPro" id="IPR013815">
    <property type="entry name" value="ATP_grasp_subdomain_1"/>
</dbReference>
<evidence type="ECO:0000313" key="10">
    <source>
        <dbReference type="EMBL" id="KIU23058.1"/>
    </source>
</evidence>
<gene>
    <name evidence="10" type="primary">purK_2</name>
    <name evidence="10" type="ORF">ab3b_01665</name>
    <name evidence="11" type="ORF">FO435_08410</name>
</gene>
<dbReference type="Gene3D" id="3.30.470.20">
    <property type="entry name" value="ATP-grasp fold, B domain"/>
    <property type="match status" value="1"/>
</dbReference>
<dbReference type="EMBL" id="VNHC01000002">
    <property type="protein sequence ID" value="TVV27905.1"/>
    <property type="molecule type" value="Genomic_DNA"/>
</dbReference>
<dbReference type="Pfam" id="PF02222">
    <property type="entry name" value="ATP-grasp"/>
    <property type="match status" value="1"/>
</dbReference>
<dbReference type="RefSeq" id="WP_043941540.1">
    <property type="nucleotide sequence ID" value="NZ_CP041193.1"/>
</dbReference>
<evidence type="ECO:0000256" key="3">
    <source>
        <dbReference type="ARBA" id="ARBA00022741"/>
    </source>
</evidence>
<evidence type="ECO:0000256" key="7">
    <source>
        <dbReference type="ARBA" id="ARBA00025704"/>
    </source>
</evidence>
<feature type="domain" description="ATP-grasp" evidence="9">
    <location>
        <begin position="110"/>
        <end position="296"/>
    </location>
</feature>
<organism evidence="10 12">
    <name type="scientific">Weissella cibaria</name>
    <dbReference type="NCBI Taxonomy" id="137591"/>
    <lineage>
        <taxon>Bacteria</taxon>
        <taxon>Bacillati</taxon>
        <taxon>Bacillota</taxon>
        <taxon>Bacilli</taxon>
        <taxon>Lactobacillales</taxon>
        <taxon>Lactobacillaceae</taxon>
        <taxon>Weissella</taxon>
    </lineage>
</organism>
<dbReference type="AlphaFoldDB" id="A0A0D1JPA0"/>
<dbReference type="PATRIC" id="fig|137591.24.peg.1629"/>
<comment type="pathway">
    <text evidence="7">Purine metabolism.</text>
</comment>